<accession>A0A1M5FH67</accession>
<dbReference type="AlphaFoldDB" id="A0A1M5FH67"/>
<feature type="transmembrane region" description="Helical" evidence="5">
    <location>
        <begin position="85"/>
        <end position="107"/>
    </location>
</feature>
<dbReference type="STRING" id="1194090.SAMN05443144_11525"/>
<dbReference type="EMBL" id="FQUS01000015">
    <property type="protein sequence ID" value="SHF90769.1"/>
    <property type="molecule type" value="Genomic_DNA"/>
</dbReference>
<evidence type="ECO:0000256" key="4">
    <source>
        <dbReference type="ARBA" id="ARBA00023136"/>
    </source>
</evidence>
<gene>
    <name evidence="6" type="ORF">SAMN05443144_11525</name>
</gene>
<organism evidence="6 7">
    <name type="scientific">Fodinibius roseus</name>
    <dbReference type="NCBI Taxonomy" id="1194090"/>
    <lineage>
        <taxon>Bacteria</taxon>
        <taxon>Pseudomonadati</taxon>
        <taxon>Balneolota</taxon>
        <taxon>Balneolia</taxon>
        <taxon>Balneolales</taxon>
        <taxon>Balneolaceae</taxon>
        <taxon>Fodinibius</taxon>
    </lineage>
</organism>
<dbReference type="Proteomes" id="UP000184041">
    <property type="component" value="Unassembled WGS sequence"/>
</dbReference>
<keyword evidence="6" id="KW-0808">Transferase</keyword>
<keyword evidence="2 5" id="KW-0812">Transmembrane</keyword>
<evidence type="ECO:0000256" key="1">
    <source>
        <dbReference type="ARBA" id="ARBA00004127"/>
    </source>
</evidence>
<dbReference type="RefSeq" id="WP_073065489.1">
    <property type="nucleotide sequence ID" value="NZ_FQUS01000015.1"/>
</dbReference>
<sequence>MNQENIQNDNANATRSAFWASLIFYGLIAFEFFYMFSPFAAYVYSIYGPGLQVLNLSESTSWLIRFFMPHIARETQSLFITRHEVIGMVFFVGGFIAFLVGAAQIYWNKLKKKGGVFGGIYRQIRHPQYLALMISSFGIVLVWPRYLVLFGFVTVCFAYFFLARMEERECERKFTDYDEYCSNTGMFLLPGIENIFNRFTWPEKKMGKILSVIGLYIVIMLMGFAVARGIHSYAINSLYTYTTQQEVYLSLGQITQEEIADMVTTVKSDSVVAASLNKYWNTNNRFINYMMPASLFVSEVPMHIPEGKVPTHERPGDKDQSHFKVIFSLAQFGPDGPVDGQYILYHAVNKTPVLEVWINRDTQSVEKIFNPPMDKYYEGMPVPVF</sequence>
<name>A0A1M5FH67_9BACT</name>
<keyword evidence="7" id="KW-1185">Reference proteome</keyword>
<protein>
    <submittedName>
        <fullName evidence="6">Protein-S-isoprenylcysteine O-methyltransferase Ste14</fullName>
    </submittedName>
</protein>
<dbReference type="Gene3D" id="1.20.120.1630">
    <property type="match status" value="1"/>
</dbReference>
<dbReference type="Pfam" id="PF04191">
    <property type="entry name" value="PEMT"/>
    <property type="match status" value="1"/>
</dbReference>
<keyword evidence="4 5" id="KW-0472">Membrane</keyword>
<dbReference type="OrthoDB" id="9809773at2"/>
<dbReference type="GO" id="GO:0008168">
    <property type="term" value="F:methyltransferase activity"/>
    <property type="evidence" value="ECO:0007669"/>
    <property type="project" value="UniProtKB-KW"/>
</dbReference>
<keyword evidence="3 5" id="KW-1133">Transmembrane helix</keyword>
<evidence type="ECO:0000256" key="3">
    <source>
        <dbReference type="ARBA" id="ARBA00022989"/>
    </source>
</evidence>
<dbReference type="GO" id="GO:0032259">
    <property type="term" value="P:methylation"/>
    <property type="evidence" value="ECO:0007669"/>
    <property type="project" value="UniProtKB-KW"/>
</dbReference>
<feature type="transmembrane region" description="Helical" evidence="5">
    <location>
        <begin position="209"/>
        <end position="227"/>
    </location>
</feature>
<dbReference type="GO" id="GO:0012505">
    <property type="term" value="C:endomembrane system"/>
    <property type="evidence" value="ECO:0007669"/>
    <property type="project" value="UniProtKB-SubCell"/>
</dbReference>
<reference evidence="6 7" key="1">
    <citation type="submission" date="2016-11" db="EMBL/GenBank/DDBJ databases">
        <authorList>
            <person name="Jaros S."/>
            <person name="Januszkiewicz K."/>
            <person name="Wedrychowicz H."/>
        </authorList>
    </citation>
    <scope>NUCLEOTIDE SEQUENCE [LARGE SCALE GENOMIC DNA]</scope>
    <source>
        <strain evidence="6 7">DSM 21986</strain>
    </source>
</reference>
<feature type="transmembrane region" description="Helical" evidence="5">
    <location>
        <begin position="17"/>
        <end position="36"/>
    </location>
</feature>
<evidence type="ECO:0000256" key="5">
    <source>
        <dbReference type="SAM" id="Phobius"/>
    </source>
</evidence>
<proteinExistence type="predicted"/>
<evidence type="ECO:0000256" key="2">
    <source>
        <dbReference type="ARBA" id="ARBA00022692"/>
    </source>
</evidence>
<feature type="transmembrane region" description="Helical" evidence="5">
    <location>
        <begin position="143"/>
        <end position="163"/>
    </location>
</feature>
<keyword evidence="6" id="KW-0489">Methyltransferase</keyword>
<evidence type="ECO:0000313" key="7">
    <source>
        <dbReference type="Proteomes" id="UP000184041"/>
    </source>
</evidence>
<dbReference type="InterPro" id="IPR007318">
    <property type="entry name" value="Phopholipid_MeTrfase"/>
</dbReference>
<evidence type="ECO:0000313" key="6">
    <source>
        <dbReference type="EMBL" id="SHF90769.1"/>
    </source>
</evidence>
<comment type="subcellular location">
    <subcellularLocation>
        <location evidence="1">Endomembrane system</location>
        <topology evidence="1">Multi-pass membrane protein</topology>
    </subcellularLocation>
</comment>